<dbReference type="EMBL" id="WTPW01002777">
    <property type="protein sequence ID" value="KAF0366316.1"/>
    <property type="molecule type" value="Genomic_DNA"/>
</dbReference>
<dbReference type="AlphaFoldDB" id="A0A8H3WXH9"/>
<name>A0A8H3WXH9_GIGMA</name>
<keyword evidence="3" id="KW-1185">Reference proteome</keyword>
<feature type="compositionally biased region" description="Polar residues" evidence="1">
    <location>
        <begin position="152"/>
        <end position="163"/>
    </location>
</feature>
<proteinExistence type="predicted"/>
<feature type="region of interest" description="Disordered" evidence="1">
    <location>
        <begin position="152"/>
        <end position="243"/>
    </location>
</feature>
<dbReference type="Proteomes" id="UP000439903">
    <property type="component" value="Unassembled WGS sequence"/>
</dbReference>
<evidence type="ECO:0000313" key="3">
    <source>
        <dbReference type="Proteomes" id="UP000439903"/>
    </source>
</evidence>
<evidence type="ECO:0000256" key="1">
    <source>
        <dbReference type="SAM" id="MobiDB-lite"/>
    </source>
</evidence>
<dbReference type="Gene3D" id="1.25.40.10">
    <property type="entry name" value="Tetratricopeptide repeat domain"/>
    <property type="match status" value="1"/>
</dbReference>
<protein>
    <submittedName>
        <fullName evidence="2">HCP-like protein</fullName>
    </submittedName>
</protein>
<feature type="compositionally biased region" description="Acidic residues" evidence="1">
    <location>
        <begin position="217"/>
        <end position="235"/>
    </location>
</feature>
<accession>A0A8H3WXH9</accession>
<gene>
    <name evidence="2" type="ORF">F8M41_013649</name>
</gene>
<organism evidence="2 3">
    <name type="scientific">Gigaspora margarita</name>
    <dbReference type="NCBI Taxonomy" id="4874"/>
    <lineage>
        <taxon>Eukaryota</taxon>
        <taxon>Fungi</taxon>
        <taxon>Fungi incertae sedis</taxon>
        <taxon>Mucoromycota</taxon>
        <taxon>Glomeromycotina</taxon>
        <taxon>Glomeromycetes</taxon>
        <taxon>Diversisporales</taxon>
        <taxon>Gigasporaceae</taxon>
        <taxon>Gigaspora</taxon>
    </lineage>
</organism>
<feature type="compositionally biased region" description="Basic and acidic residues" evidence="1">
    <location>
        <begin position="167"/>
        <end position="177"/>
    </location>
</feature>
<feature type="compositionally biased region" description="Low complexity" evidence="1">
    <location>
        <begin position="206"/>
        <end position="216"/>
    </location>
</feature>
<dbReference type="OrthoDB" id="2375172at2759"/>
<reference evidence="2 3" key="1">
    <citation type="journal article" date="2019" name="Environ. Microbiol.">
        <title>At the nexus of three kingdoms: the genome of the mycorrhizal fungus Gigaspora margarita provides insights into plant, endobacterial and fungal interactions.</title>
        <authorList>
            <person name="Venice F."/>
            <person name="Ghignone S."/>
            <person name="Salvioli di Fossalunga A."/>
            <person name="Amselem J."/>
            <person name="Novero M."/>
            <person name="Xianan X."/>
            <person name="Sedzielewska Toro K."/>
            <person name="Morin E."/>
            <person name="Lipzen A."/>
            <person name="Grigoriev I.V."/>
            <person name="Henrissat B."/>
            <person name="Martin F.M."/>
            <person name="Bonfante P."/>
        </authorList>
    </citation>
    <scope>NUCLEOTIDE SEQUENCE [LARGE SCALE GENOMIC DNA]</scope>
    <source>
        <strain evidence="2 3">BEG34</strain>
    </source>
</reference>
<dbReference type="SUPFAM" id="SSF81901">
    <property type="entry name" value="HCP-like"/>
    <property type="match status" value="1"/>
</dbReference>
<sequence>MPEPEIHSSYFPLEEGIRLHQSKQYKKAWQCFEENANLGNLKAKYWQAIIYIMNMVLHIYAKGKLQVQHNSKNRNLGLEYIRLAAKNGDKSEVWNDISDFISIYSTISQRPSDIESEQLFSLLKERKSDIDYVLNSYNVYAQCTIMNLKFSNSDGDQNDTLNANDNINDKRDRNNDSRDDENDGDDNNDNEGNDDNGGGSSGGSKSGNSSSSSGDNNENDDDNNSGDDNGSSDDNEINKKNKKMVISSESKVEFEDKKLIKDKKQFQNFNITIELWAKVDLKNYTKNNNSLTFEFKINLIQCGVTDLLSKLCLSLNSFTGYYINSLEICVSPIPSADNRTPKYT</sequence>
<feature type="compositionally biased region" description="Gly residues" evidence="1">
    <location>
        <begin position="195"/>
        <end position="205"/>
    </location>
</feature>
<dbReference type="InterPro" id="IPR011990">
    <property type="entry name" value="TPR-like_helical_dom_sf"/>
</dbReference>
<evidence type="ECO:0000313" key="2">
    <source>
        <dbReference type="EMBL" id="KAF0366316.1"/>
    </source>
</evidence>
<feature type="compositionally biased region" description="Acidic residues" evidence="1">
    <location>
        <begin position="178"/>
        <end position="194"/>
    </location>
</feature>
<comment type="caution">
    <text evidence="2">The sequence shown here is derived from an EMBL/GenBank/DDBJ whole genome shotgun (WGS) entry which is preliminary data.</text>
</comment>